<protein>
    <submittedName>
        <fullName evidence="1">Uncharacterized protein</fullName>
    </submittedName>
</protein>
<dbReference type="AlphaFoldDB" id="A0AAD5IMD5"/>
<name>A0AAD5IMD5_ACENE</name>
<dbReference type="EMBL" id="JAJSOW010000104">
    <property type="protein sequence ID" value="KAI9169496.1"/>
    <property type="molecule type" value="Genomic_DNA"/>
</dbReference>
<gene>
    <name evidence="1" type="ORF">LWI28_013196</name>
</gene>
<dbReference type="Proteomes" id="UP001064489">
    <property type="component" value="Chromosome 7"/>
</dbReference>
<dbReference type="InterPro" id="IPR007657">
    <property type="entry name" value="Glycosyltransferase_61"/>
</dbReference>
<organism evidence="1 2">
    <name type="scientific">Acer negundo</name>
    <name type="common">Box elder</name>
    <dbReference type="NCBI Taxonomy" id="4023"/>
    <lineage>
        <taxon>Eukaryota</taxon>
        <taxon>Viridiplantae</taxon>
        <taxon>Streptophyta</taxon>
        <taxon>Embryophyta</taxon>
        <taxon>Tracheophyta</taxon>
        <taxon>Spermatophyta</taxon>
        <taxon>Magnoliopsida</taxon>
        <taxon>eudicotyledons</taxon>
        <taxon>Gunneridae</taxon>
        <taxon>Pentapetalae</taxon>
        <taxon>rosids</taxon>
        <taxon>malvids</taxon>
        <taxon>Sapindales</taxon>
        <taxon>Sapindaceae</taxon>
        <taxon>Hippocastanoideae</taxon>
        <taxon>Acereae</taxon>
        <taxon>Acer</taxon>
    </lineage>
</organism>
<dbReference type="PANTHER" id="PTHR20961:SF98">
    <property type="entry name" value="GLYCOSYLTRANSFERASE"/>
    <property type="match status" value="1"/>
</dbReference>
<comment type="caution">
    <text evidence="1">The sequence shown here is derived from an EMBL/GenBank/DDBJ whole genome shotgun (WGS) entry which is preliminary data.</text>
</comment>
<sequence length="313" mass="35509">MGRFRVKRIKEITITLGSGPRSPKCEAQHNAPALVFSVAGYNGNFWHEFNDGFIPLFITVNSIFPDQDVIFVIDKVRDWSVSKYAGLLKAFSKHPIVDLDNDNATHFFTSTTLGLISHGFMTIDPTLLPNSATFTHFRALLDKAYGHGRNLPSMYYSPVTQPRLVLMSRKGSIGRVISNEGDVKRVAEEVGFNVIVFKSSKQEAYAIINTSHAMLVPLGLEWVADVCFVKSAKEMRAEYMEYKINAKESSLVETYDENEMVIKDPVAFKGNNWSSDIMDIYLKEQNVKLDLLRFKEHLKQVYDKAKEFMDKDG</sequence>
<dbReference type="PANTHER" id="PTHR20961">
    <property type="entry name" value="GLYCOSYLTRANSFERASE"/>
    <property type="match status" value="1"/>
</dbReference>
<accession>A0AAD5IMD5</accession>
<evidence type="ECO:0000313" key="2">
    <source>
        <dbReference type="Proteomes" id="UP001064489"/>
    </source>
</evidence>
<proteinExistence type="predicted"/>
<reference evidence="1" key="1">
    <citation type="journal article" date="2022" name="Plant J.">
        <title>Strategies of tolerance reflected in two North American maple genomes.</title>
        <authorList>
            <person name="McEvoy S.L."/>
            <person name="Sezen U.U."/>
            <person name="Trouern-Trend A."/>
            <person name="McMahon S.M."/>
            <person name="Schaberg P.G."/>
            <person name="Yang J."/>
            <person name="Wegrzyn J.L."/>
            <person name="Swenson N.G."/>
        </authorList>
    </citation>
    <scope>NUCLEOTIDE SEQUENCE</scope>
    <source>
        <strain evidence="1">91603</strain>
    </source>
</reference>
<evidence type="ECO:0000313" key="1">
    <source>
        <dbReference type="EMBL" id="KAI9169496.1"/>
    </source>
</evidence>
<dbReference type="GO" id="GO:0016757">
    <property type="term" value="F:glycosyltransferase activity"/>
    <property type="evidence" value="ECO:0007669"/>
    <property type="project" value="InterPro"/>
</dbReference>
<keyword evidence="2" id="KW-1185">Reference proteome</keyword>
<reference evidence="1" key="2">
    <citation type="submission" date="2023-02" db="EMBL/GenBank/DDBJ databases">
        <authorList>
            <person name="Swenson N.G."/>
            <person name="Wegrzyn J.L."/>
            <person name="Mcevoy S.L."/>
        </authorList>
    </citation>
    <scope>NUCLEOTIDE SEQUENCE</scope>
    <source>
        <strain evidence="1">91603</strain>
        <tissue evidence="1">Leaf</tissue>
    </source>
</reference>